<feature type="compositionally biased region" description="Acidic residues" evidence="1">
    <location>
        <begin position="20"/>
        <end position="31"/>
    </location>
</feature>
<dbReference type="AlphaFoldDB" id="A0A2G5C3I4"/>
<accession>A0A2G5C3I4</accession>
<protein>
    <submittedName>
        <fullName evidence="2">Uncharacterized protein</fullName>
    </submittedName>
</protein>
<reference evidence="2 3" key="1">
    <citation type="submission" date="2017-09" db="EMBL/GenBank/DDBJ databases">
        <title>WGS assembly of Aquilegia coerulea Goldsmith.</title>
        <authorList>
            <person name="Hodges S."/>
            <person name="Kramer E."/>
            <person name="Nordborg M."/>
            <person name="Tomkins J."/>
            <person name="Borevitz J."/>
            <person name="Derieg N."/>
            <person name="Yan J."/>
            <person name="Mihaltcheva S."/>
            <person name="Hayes R.D."/>
            <person name="Rokhsar D."/>
        </authorList>
    </citation>
    <scope>NUCLEOTIDE SEQUENCE [LARGE SCALE GENOMIC DNA]</scope>
    <source>
        <strain evidence="3">cv. Goldsmith</strain>
    </source>
</reference>
<dbReference type="Proteomes" id="UP000230069">
    <property type="component" value="Unassembled WGS sequence"/>
</dbReference>
<sequence length="67" mass="7576">MGIQNSESLVSSSSKIKFEESDESEYSSEEEEIKRELADVSFEDLQKSRSNGFMHCVSSPKKRRKGG</sequence>
<gene>
    <name evidence="2" type="ORF">AQUCO_10600001v1</name>
</gene>
<evidence type="ECO:0000313" key="3">
    <source>
        <dbReference type="Proteomes" id="UP000230069"/>
    </source>
</evidence>
<evidence type="ECO:0000256" key="1">
    <source>
        <dbReference type="SAM" id="MobiDB-lite"/>
    </source>
</evidence>
<feature type="region of interest" description="Disordered" evidence="1">
    <location>
        <begin position="1"/>
        <end position="33"/>
    </location>
</feature>
<feature type="compositionally biased region" description="Low complexity" evidence="1">
    <location>
        <begin position="1"/>
        <end position="14"/>
    </location>
</feature>
<name>A0A2G5C3I4_AQUCA</name>
<dbReference type="EMBL" id="KZ305122">
    <property type="protein sequence ID" value="PIA25854.1"/>
    <property type="molecule type" value="Genomic_DNA"/>
</dbReference>
<evidence type="ECO:0000313" key="2">
    <source>
        <dbReference type="EMBL" id="PIA25854.1"/>
    </source>
</evidence>
<proteinExistence type="predicted"/>
<keyword evidence="3" id="KW-1185">Reference proteome</keyword>
<dbReference type="InParanoid" id="A0A2G5C3I4"/>
<organism evidence="2 3">
    <name type="scientific">Aquilegia coerulea</name>
    <name type="common">Rocky mountain columbine</name>
    <dbReference type="NCBI Taxonomy" id="218851"/>
    <lineage>
        <taxon>Eukaryota</taxon>
        <taxon>Viridiplantae</taxon>
        <taxon>Streptophyta</taxon>
        <taxon>Embryophyta</taxon>
        <taxon>Tracheophyta</taxon>
        <taxon>Spermatophyta</taxon>
        <taxon>Magnoliopsida</taxon>
        <taxon>Ranunculales</taxon>
        <taxon>Ranunculaceae</taxon>
        <taxon>Thalictroideae</taxon>
        <taxon>Aquilegia</taxon>
    </lineage>
</organism>